<keyword evidence="5" id="KW-1185">Reference proteome</keyword>
<proteinExistence type="predicted"/>
<accession>A0AAD8Y2M0</accession>
<dbReference type="GO" id="GO:0016197">
    <property type="term" value="P:endosomal transport"/>
    <property type="evidence" value="ECO:0007669"/>
    <property type="project" value="TreeGrafter"/>
</dbReference>
<feature type="region of interest" description="Disordered" evidence="2">
    <location>
        <begin position="700"/>
        <end position="770"/>
    </location>
</feature>
<feature type="region of interest" description="Disordered" evidence="2">
    <location>
        <begin position="1"/>
        <end position="47"/>
    </location>
</feature>
<reference evidence="4" key="1">
    <citation type="submission" date="2023-06" db="EMBL/GenBank/DDBJ databases">
        <title>Survivors Of The Sea: Transcriptome response of Skeletonema marinoi to long-term dormancy.</title>
        <authorList>
            <person name="Pinder M.I.M."/>
            <person name="Kourtchenko O."/>
            <person name="Robertson E.K."/>
            <person name="Larsson T."/>
            <person name="Maumus F."/>
            <person name="Osuna-Cruz C.M."/>
            <person name="Vancaester E."/>
            <person name="Stenow R."/>
            <person name="Vandepoele K."/>
            <person name="Ploug H."/>
            <person name="Bruchert V."/>
            <person name="Godhe A."/>
            <person name="Topel M."/>
        </authorList>
    </citation>
    <scope>NUCLEOTIDE SEQUENCE</scope>
    <source>
        <strain evidence="4">R05AC</strain>
    </source>
</reference>
<feature type="compositionally biased region" description="Basic and acidic residues" evidence="2">
    <location>
        <begin position="130"/>
        <end position="144"/>
    </location>
</feature>
<comment type="caution">
    <text evidence="4">The sequence shown here is derived from an EMBL/GenBank/DDBJ whole genome shotgun (WGS) entry which is preliminary data.</text>
</comment>
<dbReference type="PANTHER" id="PTHR21481">
    <property type="entry name" value="PROTEIN CLEC16A"/>
    <property type="match status" value="1"/>
</dbReference>
<feature type="compositionally biased region" description="Basic and acidic residues" evidence="2">
    <location>
        <begin position="428"/>
        <end position="444"/>
    </location>
</feature>
<feature type="compositionally biased region" description="Low complexity" evidence="2">
    <location>
        <begin position="147"/>
        <end position="163"/>
    </location>
</feature>
<feature type="compositionally biased region" description="Low complexity" evidence="2">
    <location>
        <begin position="414"/>
        <end position="424"/>
    </location>
</feature>
<feature type="region of interest" description="Disordered" evidence="2">
    <location>
        <begin position="612"/>
        <end position="634"/>
    </location>
</feature>
<feature type="region of interest" description="Disordered" evidence="2">
    <location>
        <begin position="529"/>
        <end position="549"/>
    </location>
</feature>
<dbReference type="GO" id="GO:0006914">
    <property type="term" value="P:autophagy"/>
    <property type="evidence" value="ECO:0007669"/>
    <property type="project" value="UniProtKB-KW"/>
</dbReference>
<evidence type="ECO:0000256" key="1">
    <source>
        <dbReference type="ARBA" id="ARBA00023006"/>
    </source>
</evidence>
<dbReference type="GO" id="GO:1901096">
    <property type="term" value="P:regulation of autophagosome maturation"/>
    <property type="evidence" value="ECO:0007669"/>
    <property type="project" value="TreeGrafter"/>
</dbReference>
<sequence>MLNRFRRSPGLPKTTSPSNNNKGKKSTAARRHNTNNSGNSTSNTAEDTLHELREKLDRLELLTRKIEMDVTSLVAVELQRKRIGEAGGTNENNNDSGDVDKSKGDHQLSAAANDDSNDAGGNTNKLVRPAHNDDDTSKTNDNKTSKKATTAATLPSSSTTTAKYAPISKSDENEMIELLRRIAELVVLSERRAGQILNEVAANNNNNNTARDEKESEKDESSTATTTMLDEDAALPYLAPFELFCERNILANIVNIVTGVAFAATSLASGVGGNSSSSSSSDQVGQEQTQQQQYLPPLTIATQAIQSVSILIQNVSRATSLYLLLSNNRVNDLIRLPLDLYKLAEWDGLRRGNRQQQQQQQRVNLMTFTSPEIGELTTHFVSFLKSLAMRVNAETLQFFLSFPMSIVVGGGGAAATASASKPSSDGGDGNKVHHEKEGGDEKGDGVGSVDNETIDEESVAVAEEVNTPPQPPIYTEHRQPSSYMEQRQNVDFPLYSRALEFCSTEQDSFVRVTAMNVCMNIIRLATVEQSSGDSDNNDDESAHSNEVPTGELHSAITLPLQDRIAIAQYACHPRRVSDLISPLCSRLTSQFGQVEGAVRALEELNNATIADNENIRSKANRSTTPQRNTAKKRDETRDRLIDHIRDLIANVQDELLLLDDLLEVGLISLNEQAIEMMLATFVYPMLLQPLLLPLHRFSSSKNGSASTAETPKKKARKQTISLQSPPPFSPKPTDGVSSKFEKEATISNDAESDGISTNTSNGKDLHSSDEMDLAPSKTALFGLSVIFHAVSNATFCHLLLTALLHPLSPEASGGLVIICPPQITLPVEAEEGNVAVAPDDVQIEIRMEENQTRLSKRNEGFQQIVPVYNFGTKPESVSEVKEEKESNNDDATNTCIFILAPALVDMLRNHTGLAISDKASNFTGGKSSSTRPNPYRNILISAIKGSEEMVSLQSLAVAAVQSALLSVDKSVFKRILFASKQIDESSDIDECVVETVRSLCQSVVNKSVTYDGWWKVKFNAAAARTLMDIVSSDFDSLRFVNDIMTDIREEAAEYLMTLPSQIDAKSRQGDSPNNSSHSKEHLDSWLLDRFYFDQPDKSTNSAVESVCYLKEEAKDGDSKVQYRYGLQVLSTISVMKSTDILCESSLVVENMLVSESSGNTPFHCAASWAVACLYLDAFCIKIAKLKASFEDKSENCLSPQRQLSYISASPSDDALESDLSMSLAHLSSKFAIAMLDEVESSETGKVDAPTHGSVVGLIGKAAFPCVCEVSSSFSYLFTGRSSVLSEGIQWQSLYLVVVGKWAVLAEPERGGTGGEGRVITSCRLSCLALRRDTSSQANNNSPARRLLVAHASLDPHLPALFSLDASSSRRSNSRRGPSLGPDGLRLTRSRMDLWFEDSNAAGHAYKVLSSKIAKARAKRGGNIKAALLAR</sequence>
<dbReference type="GO" id="GO:0007034">
    <property type="term" value="P:vacuolar transport"/>
    <property type="evidence" value="ECO:0007669"/>
    <property type="project" value="TreeGrafter"/>
</dbReference>
<gene>
    <name evidence="4" type="ORF">QTG54_010534</name>
</gene>
<name>A0AAD8Y2M0_9STRA</name>
<organism evidence="4 5">
    <name type="scientific">Skeletonema marinoi</name>
    <dbReference type="NCBI Taxonomy" id="267567"/>
    <lineage>
        <taxon>Eukaryota</taxon>
        <taxon>Sar</taxon>
        <taxon>Stramenopiles</taxon>
        <taxon>Ochrophyta</taxon>
        <taxon>Bacillariophyta</taxon>
        <taxon>Coscinodiscophyceae</taxon>
        <taxon>Thalassiosirophycidae</taxon>
        <taxon>Thalassiosirales</taxon>
        <taxon>Skeletonemataceae</taxon>
        <taxon>Skeletonema</taxon>
        <taxon>Skeletonema marinoi-dohrnii complex</taxon>
    </lineage>
</organism>
<dbReference type="InterPro" id="IPR019155">
    <property type="entry name" value="CLEC16A/TT9_N"/>
</dbReference>
<feature type="compositionally biased region" description="Polar residues" evidence="2">
    <location>
        <begin position="745"/>
        <end position="762"/>
    </location>
</feature>
<evidence type="ECO:0000313" key="4">
    <source>
        <dbReference type="EMBL" id="KAK1738504.1"/>
    </source>
</evidence>
<feature type="region of interest" description="Disordered" evidence="2">
    <location>
        <begin position="85"/>
        <end position="166"/>
    </location>
</feature>
<feature type="compositionally biased region" description="Low complexity" evidence="2">
    <location>
        <begin position="109"/>
        <end position="122"/>
    </location>
</feature>
<dbReference type="GO" id="GO:0005770">
    <property type="term" value="C:late endosome"/>
    <property type="evidence" value="ECO:0007669"/>
    <property type="project" value="TreeGrafter"/>
</dbReference>
<dbReference type="PANTHER" id="PTHR21481:SF0">
    <property type="entry name" value="PROTEIN CLEC16A"/>
    <property type="match status" value="1"/>
</dbReference>
<dbReference type="EMBL" id="JATAAI010000020">
    <property type="protein sequence ID" value="KAK1738504.1"/>
    <property type="molecule type" value="Genomic_DNA"/>
</dbReference>
<feature type="region of interest" description="Disordered" evidence="2">
    <location>
        <begin position="413"/>
        <end position="482"/>
    </location>
</feature>
<dbReference type="Pfam" id="PF09758">
    <property type="entry name" value="FPL"/>
    <property type="match status" value="1"/>
</dbReference>
<protein>
    <submittedName>
        <fullName evidence="4">Protein CLEC16A</fullName>
    </submittedName>
</protein>
<dbReference type="Proteomes" id="UP001224775">
    <property type="component" value="Unassembled WGS sequence"/>
</dbReference>
<dbReference type="InterPro" id="IPR039272">
    <property type="entry name" value="CLEC16A/TT9"/>
</dbReference>
<feature type="region of interest" description="Disordered" evidence="2">
    <location>
        <begin position="203"/>
        <end position="227"/>
    </location>
</feature>
<feature type="compositionally biased region" description="Basic residues" evidence="2">
    <location>
        <begin position="22"/>
        <end position="33"/>
    </location>
</feature>
<feature type="compositionally biased region" description="Polar residues" evidence="2">
    <location>
        <begin position="700"/>
        <end position="709"/>
    </location>
</feature>
<feature type="compositionally biased region" description="Low complexity" evidence="2">
    <location>
        <begin position="34"/>
        <end position="44"/>
    </location>
</feature>
<evidence type="ECO:0000259" key="3">
    <source>
        <dbReference type="Pfam" id="PF09758"/>
    </source>
</evidence>
<feature type="compositionally biased region" description="Basic and acidic residues" evidence="2">
    <location>
        <begin position="210"/>
        <end position="221"/>
    </location>
</feature>
<evidence type="ECO:0000313" key="5">
    <source>
        <dbReference type="Proteomes" id="UP001224775"/>
    </source>
</evidence>
<feature type="domain" description="FPL" evidence="3">
    <location>
        <begin position="299"/>
        <end position="401"/>
    </location>
</feature>
<keyword evidence="1" id="KW-0072">Autophagy</keyword>
<dbReference type="GO" id="GO:0005794">
    <property type="term" value="C:Golgi apparatus"/>
    <property type="evidence" value="ECO:0007669"/>
    <property type="project" value="TreeGrafter"/>
</dbReference>
<evidence type="ECO:0000256" key="2">
    <source>
        <dbReference type="SAM" id="MobiDB-lite"/>
    </source>
</evidence>